<dbReference type="Gene3D" id="1.20.5.300">
    <property type="match status" value="1"/>
</dbReference>
<sequence>MPGVEDISSNVHRLVELTSGMNASTATDSMSTVLDKCTVVLEELRTIQILTETHSEGLSDQLKQMENNIQEIGSLFDRIDQLNDFVQKAKSDLDKLEKLYNVVDRQ</sequence>
<evidence type="ECO:0000313" key="2">
    <source>
        <dbReference type="EMBL" id="KAF1766249.1"/>
    </source>
</evidence>
<dbReference type="KEGG" id="crq:GCK72_006205"/>
<keyword evidence="1" id="KW-0175">Coiled coil</keyword>
<evidence type="ECO:0000256" key="1">
    <source>
        <dbReference type="SAM" id="Coils"/>
    </source>
</evidence>
<dbReference type="EMBL" id="WUAV01000002">
    <property type="protein sequence ID" value="KAF1766249.1"/>
    <property type="molecule type" value="Genomic_DNA"/>
</dbReference>
<protein>
    <submittedName>
        <fullName evidence="2">Uncharacterized protein</fullName>
    </submittedName>
</protein>
<dbReference type="RefSeq" id="XP_003113677.2">
    <property type="nucleotide sequence ID" value="XM_003113629.2"/>
</dbReference>
<name>A0A6A5HG56_CAERE</name>
<organism evidence="2 3">
    <name type="scientific">Caenorhabditis remanei</name>
    <name type="common">Caenorhabditis vulgaris</name>
    <dbReference type="NCBI Taxonomy" id="31234"/>
    <lineage>
        <taxon>Eukaryota</taxon>
        <taxon>Metazoa</taxon>
        <taxon>Ecdysozoa</taxon>
        <taxon>Nematoda</taxon>
        <taxon>Chromadorea</taxon>
        <taxon>Rhabditida</taxon>
        <taxon>Rhabditina</taxon>
        <taxon>Rhabditomorpha</taxon>
        <taxon>Rhabditoidea</taxon>
        <taxon>Rhabditidae</taxon>
        <taxon>Peloderinae</taxon>
        <taxon>Caenorhabditis</taxon>
    </lineage>
</organism>
<gene>
    <name evidence="2" type="ORF">GCK72_006205</name>
</gene>
<comment type="caution">
    <text evidence="2">The sequence shown here is derived from an EMBL/GenBank/DDBJ whole genome shotgun (WGS) entry which is preliminary data.</text>
</comment>
<proteinExistence type="predicted"/>
<reference evidence="2 3" key="1">
    <citation type="submission" date="2019-12" db="EMBL/GenBank/DDBJ databases">
        <title>Chromosome-level assembly of the Caenorhabditis remanei genome.</title>
        <authorList>
            <person name="Teterina A.A."/>
            <person name="Willis J.H."/>
            <person name="Phillips P.C."/>
        </authorList>
    </citation>
    <scope>NUCLEOTIDE SEQUENCE [LARGE SCALE GENOMIC DNA]</scope>
    <source>
        <strain evidence="2 3">PX506</strain>
        <tissue evidence="2">Whole organism</tissue>
    </source>
</reference>
<dbReference type="GeneID" id="9815778"/>
<dbReference type="GO" id="GO:0016197">
    <property type="term" value="P:endosomal transport"/>
    <property type="evidence" value="ECO:0007669"/>
    <property type="project" value="EnsemblMetazoa"/>
</dbReference>
<dbReference type="Proteomes" id="UP000483820">
    <property type="component" value="Chromosome II"/>
</dbReference>
<dbReference type="AlphaFoldDB" id="A0A6A5HG56"/>
<evidence type="ECO:0000313" key="3">
    <source>
        <dbReference type="Proteomes" id="UP000483820"/>
    </source>
</evidence>
<dbReference type="CTD" id="9815778"/>
<accession>A0A6A5HG56</accession>
<feature type="coiled-coil region" evidence="1">
    <location>
        <begin position="55"/>
        <end position="106"/>
    </location>
</feature>